<organism evidence="1 2">
    <name type="scientific">Goodea atripinnis</name>
    <dbReference type="NCBI Taxonomy" id="208336"/>
    <lineage>
        <taxon>Eukaryota</taxon>
        <taxon>Metazoa</taxon>
        <taxon>Chordata</taxon>
        <taxon>Craniata</taxon>
        <taxon>Vertebrata</taxon>
        <taxon>Euteleostomi</taxon>
        <taxon>Actinopterygii</taxon>
        <taxon>Neopterygii</taxon>
        <taxon>Teleostei</taxon>
        <taxon>Neoteleostei</taxon>
        <taxon>Acanthomorphata</taxon>
        <taxon>Ovalentaria</taxon>
        <taxon>Atherinomorphae</taxon>
        <taxon>Cyprinodontiformes</taxon>
        <taxon>Goodeidae</taxon>
        <taxon>Goodea</taxon>
    </lineage>
</organism>
<gene>
    <name evidence="1" type="ORF">GOODEAATRI_024112</name>
</gene>
<evidence type="ECO:0000313" key="1">
    <source>
        <dbReference type="EMBL" id="MEQ2159540.1"/>
    </source>
</evidence>
<evidence type="ECO:0000313" key="2">
    <source>
        <dbReference type="Proteomes" id="UP001476798"/>
    </source>
</evidence>
<dbReference type="EMBL" id="JAHRIO010002653">
    <property type="protein sequence ID" value="MEQ2159540.1"/>
    <property type="molecule type" value="Genomic_DNA"/>
</dbReference>
<comment type="caution">
    <text evidence="1">The sequence shown here is derived from an EMBL/GenBank/DDBJ whole genome shotgun (WGS) entry which is preliminary data.</text>
</comment>
<protein>
    <submittedName>
        <fullName evidence="1">Uncharacterized protein</fullName>
    </submittedName>
</protein>
<dbReference type="Proteomes" id="UP001476798">
    <property type="component" value="Unassembled WGS sequence"/>
</dbReference>
<name>A0ABV0MKA3_9TELE</name>
<sequence length="85" mass="9750">MSRMIWQALKPLLLGKILYTPHTPATQRIIHELANTDWTVADISNFLSKQPVEQPGGALTWREVFNETDQAIMSISRFMEVSEFC</sequence>
<reference evidence="1 2" key="1">
    <citation type="submission" date="2021-06" db="EMBL/GenBank/DDBJ databases">
        <authorList>
            <person name="Palmer J.M."/>
        </authorList>
    </citation>
    <scope>NUCLEOTIDE SEQUENCE [LARGE SCALE GENOMIC DNA]</scope>
    <source>
        <strain evidence="1 2">GA_2019</strain>
        <tissue evidence="1">Muscle</tissue>
    </source>
</reference>
<accession>A0ABV0MKA3</accession>
<proteinExistence type="predicted"/>
<keyword evidence="2" id="KW-1185">Reference proteome</keyword>